<feature type="domain" description="RNA polymerase Rpb1" evidence="11">
    <location>
        <begin position="89"/>
        <end position="159"/>
    </location>
</feature>
<comment type="cofactor">
    <cofactor evidence="8">
        <name>Zn(2+)</name>
        <dbReference type="ChEBI" id="CHEBI:29105"/>
    </cofactor>
    <text evidence="8">Binds 1 Zn(2+) ion per subunit.</text>
</comment>
<evidence type="ECO:0000256" key="7">
    <source>
        <dbReference type="ARBA" id="ARBA00023163"/>
    </source>
</evidence>
<evidence type="ECO:0000259" key="9">
    <source>
        <dbReference type="Pfam" id="PF04983"/>
    </source>
</evidence>
<keyword evidence="3 8" id="KW-0808">Transferase</keyword>
<evidence type="ECO:0000313" key="12">
    <source>
        <dbReference type="EMBL" id="ARS45025.1"/>
    </source>
</evidence>
<evidence type="ECO:0000256" key="4">
    <source>
        <dbReference type="ARBA" id="ARBA00022695"/>
    </source>
</evidence>
<dbReference type="GO" id="GO:0003899">
    <property type="term" value="F:DNA-directed RNA polymerase activity"/>
    <property type="evidence" value="ECO:0007669"/>
    <property type="project" value="UniProtKB-UniRule"/>
</dbReference>
<evidence type="ECO:0000256" key="3">
    <source>
        <dbReference type="ARBA" id="ARBA00022679"/>
    </source>
</evidence>
<dbReference type="Gene3D" id="1.10.274.100">
    <property type="entry name" value="RNA polymerase Rpb1, domain 3"/>
    <property type="match status" value="1"/>
</dbReference>
<dbReference type="Pfam" id="PF04983">
    <property type="entry name" value="RNA_pol_Rpb1_3"/>
    <property type="match status" value="1"/>
</dbReference>
<dbReference type="CDD" id="cd02655">
    <property type="entry name" value="RNAP_beta'_C"/>
    <property type="match status" value="1"/>
</dbReference>
<dbReference type="GO" id="GO:0006351">
    <property type="term" value="P:DNA-templated transcription"/>
    <property type="evidence" value="ECO:0007669"/>
    <property type="project" value="UniProtKB-UniRule"/>
</dbReference>
<keyword evidence="5 8" id="KW-0479">Metal-binding</keyword>
<keyword evidence="4 8" id="KW-0548">Nucleotidyltransferase</keyword>
<dbReference type="Pfam" id="PF05000">
    <property type="entry name" value="RNA_pol_Rpb1_4"/>
    <property type="match status" value="1"/>
</dbReference>
<dbReference type="InterPro" id="IPR042102">
    <property type="entry name" value="RNA_pol_Rpb1_3_sf"/>
</dbReference>
<sequence>MNNSTLFFNRCFDKKRLKSFILWFFSKYGERKTIQLIENLKEVGFKYATKAGISIGIDDLKIPFIKSDYINITEQKIKSAEVDYQRGNITKIERQQRFVEEWSFVSEKLKRHVIQFFKATDVFNPIYMMAFSGARGNISQIRQLIGMRGLMADPQGQILDFPIRSSFREGLTLTEYLISCYGARKGVVDTALRTATSGYLTRRLVDVTQQVVIGRQNCYTRRGIQFTNLMDGSKNLLSLKDRLIGRVLLNDIIVIDPLKKKKYKIGFKNQEVSTRLAKKLDDTNNKILLRSPLTCCSKNSICQLCYGWNLAYNAIVSIGEAVGVLAAQSIGEPGTQLTMRTFHTGGVFTGGLIDQIYAPFNGEVKYINNFKGILIRTLKGRIGFLTKIEGALQVKRTYINDSSINQGSKIELSSLFFGNQLEKNLLNRKEIYSLLQKILAIEKNYEGIKSYFHPSLVFSIPIHTILFIKHGSSILEKELIAELSSLSISDSHRQETEQEVFAPMAGQIFFEKLTLIEKMKRDGSIQKMTYGLGSLWVASSLEWPALISPHIFLDHGDFVSGSSVIQKIQISAEKFYHFDKSISNSLHAFENFKAGSFLKRQISGIYPKPNLFDSIILNRAFYSNNFRRIYYKNFRYFVITKNINNFSSRNSYLKNTNLSIGDCARKRSRSKVYLKHLTLGLNFRFYQNNTVSRIQKQKSKISFLLYSIQNEMDRSKDRYFFSLVSYSYLIESRLKKPITSRKVLNFSGKALKRNTYQYWYDDYFFPFINIMKISSQIFWIFSQKRSLKNFDFTLPKRSNNGYLSNYFVKIKKTKIQGAKEDIFFSKKYKVSRFFSINFICQNFVLYNNSSKTIDKYKSKSNWLSAKQAAFILVNRQSDANLQISKLWRLSTISIFSIYPTCIYKPSNNNRSPHIFSFFIEQVYNIKQIIKPILISSHLFVDIYSKEFCLNHYVIQNFLIFFYYEHFINLRFDNYFFNSLKKNSIKIGFQTQFKILTIPIFIKNKTKNNKIPSQIKRAFLKNEIFSLLQKTDFLKKDIKKQQNILSWPCTYKNKFFTDEFGYCLNYGIGFKQSIHFDRHPIVLDIVYNKVFFKFDLLNLFSFYNFHKLKIRFFAHRLLTKNLVVFQKIENYINPKFYYSKILNLNNNYNNREYYNSLAFNSIKNYFINFNRNSIKKNKSTHLFFFDDNLNFLLTKKIFFKAGFVKTRQIRTKTLFNLEYPILLKAYSPLRGKESERFNFHKPELQKNSVGYYIFNNLVYFSLKNFYLNSIQKLNFQGFLNSKIKQIDTIRIFYKKFKYCSIKDLICVNFFSYSQDTEIIDTSLEEHELKKKFTALTKLNLKAFRLENPITAAKSQSLMLNNFLRYGTIFENQKTLPNGGQVIYIDKKSFTIRAAIPFLITPKSLINVHQNELIKKGSRLFTFLSYQVKTGDIIQGIPKIEEFFEARLTRDGLPLLANLHAQIKQLFQTYKLKFSVSESTQKSFEKIQYLIINEIQKVYCSQGIYISDKHLEIVVRQMTSKVQVINGGRTGFLCGELIEFDWMRLVEQKFSSEDLLYEPIVLGITKSCLETESFISAASFQETTRILTKAALQNKIDFIRGLKQNVILGNLVPAGTGFFSPLYIKYLNFD</sequence>
<dbReference type="InterPro" id="IPR007083">
    <property type="entry name" value="RNA_pol_Rpb1_4"/>
</dbReference>
<protein>
    <recommendedName>
        <fullName evidence="8">DNA-directed RNA polymerase subunit beta''</fullName>
        <ecNumber evidence="8">2.7.7.6</ecNumber>
    </recommendedName>
    <alternativeName>
        <fullName evidence="8">PEP</fullName>
    </alternativeName>
    <alternativeName>
        <fullName evidence="8">Plastid-encoded RNA polymerase subunit beta''</fullName>
        <shortName evidence="8">RNA polymerase subunit beta''</shortName>
    </alternativeName>
</protein>
<keyword evidence="6 8" id="KW-0862">Zinc</keyword>
<dbReference type="Gene3D" id="1.10.150.390">
    <property type="match status" value="1"/>
</dbReference>
<dbReference type="InterPro" id="IPR038120">
    <property type="entry name" value="Rpb1_funnel_sf"/>
</dbReference>
<dbReference type="InterPro" id="IPR045867">
    <property type="entry name" value="DNA-dir_RpoC_beta_prime"/>
</dbReference>
<dbReference type="PANTHER" id="PTHR19376:SF68">
    <property type="entry name" value="DNA-DIRECTED RNA POLYMERASE SUBUNIT BETA"/>
    <property type="match status" value="1"/>
</dbReference>
<comment type="catalytic activity">
    <reaction evidence="8">
        <text>RNA(n) + a ribonucleoside 5'-triphosphate = RNA(n+1) + diphosphate</text>
        <dbReference type="Rhea" id="RHEA:21248"/>
        <dbReference type="Rhea" id="RHEA-COMP:14527"/>
        <dbReference type="Rhea" id="RHEA-COMP:17342"/>
        <dbReference type="ChEBI" id="CHEBI:33019"/>
        <dbReference type="ChEBI" id="CHEBI:61557"/>
        <dbReference type="ChEBI" id="CHEBI:140395"/>
        <dbReference type="EC" id="2.7.7.6"/>
    </reaction>
</comment>
<evidence type="ECO:0000256" key="2">
    <source>
        <dbReference type="ARBA" id="ARBA00022640"/>
    </source>
</evidence>
<evidence type="ECO:0000256" key="6">
    <source>
        <dbReference type="ARBA" id="ARBA00022833"/>
    </source>
</evidence>
<evidence type="ECO:0000259" key="10">
    <source>
        <dbReference type="Pfam" id="PF04998"/>
    </source>
</evidence>
<keyword evidence="1 8" id="KW-0240">DNA-directed RNA polymerase</keyword>
<comment type="similarity">
    <text evidence="8">Belongs to the RNA polymerase beta' chain family. RpoC2 subfamily.</text>
</comment>
<dbReference type="GO" id="GO:0009507">
    <property type="term" value="C:chloroplast"/>
    <property type="evidence" value="ECO:0007669"/>
    <property type="project" value="UniProtKB-SubCell"/>
</dbReference>
<dbReference type="InterPro" id="IPR007081">
    <property type="entry name" value="RNA_pol_Rpb1_5"/>
</dbReference>
<keyword evidence="7 8" id="KW-0804">Transcription</keyword>
<accession>A0A1X9ZI87</accession>
<dbReference type="Pfam" id="PF04998">
    <property type="entry name" value="RNA_pol_Rpb1_5"/>
    <property type="match status" value="1"/>
</dbReference>
<reference evidence="12" key="1">
    <citation type="submission" date="2017-03" db="EMBL/GenBank/DDBJ databases">
        <title>Phylogenetic position of the coral symbiont Ostreobium (Ulvophyceae) inferred from chloroplast genome data.</title>
        <authorList>
            <person name="Verbruggen H."/>
            <person name="Marcelino V.R."/>
            <person name="Guiry M.D."/>
            <person name="Cremen M.C."/>
            <person name="Jackson C.J."/>
        </authorList>
    </citation>
    <scope>NUCLEOTIDE SEQUENCE</scope>
    <source>
        <strain evidence="12">SN135</strain>
    </source>
</reference>
<comment type="subcellular location">
    <subcellularLocation>
        <location evidence="8">Plastid</location>
        <location evidence="8">Chloroplast</location>
    </subcellularLocation>
</comment>
<comment type="subunit">
    <text evidence="8">In plastids the minimal PEP RNA polymerase catalytic core is composed of four subunits: alpha, beta, beta', and beta''. When a (nuclear-encoded) sigma factor is associated with the core the holoenzyme is formed, which can initiate transcription.</text>
</comment>
<dbReference type="Gene3D" id="1.10.1790.20">
    <property type="match status" value="1"/>
</dbReference>
<dbReference type="EC" id="2.7.7.6" evidence="8"/>
<dbReference type="GO" id="GO:0003677">
    <property type="term" value="F:DNA binding"/>
    <property type="evidence" value="ECO:0007669"/>
    <property type="project" value="UniProtKB-UniRule"/>
</dbReference>
<dbReference type="EMBL" id="KY766992">
    <property type="protein sequence ID" value="ARS45025.1"/>
    <property type="molecule type" value="Genomic_DNA"/>
</dbReference>
<proteinExistence type="inferred from homology"/>
<feature type="binding site" evidence="8">
    <location>
        <position position="305"/>
    </location>
    <ligand>
        <name>Zn(2+)</name>
        <dbReference type="ChEBI" id="CHEBI:29105"/>
    </ligand>
</feature>
<evidence type="ECO:0000256" key="8">
    <source>
        <dbReference type="HAMAP-Rule" id="MF_01324"/>
    </source>
</evidence>
<name>A0A1X9ZI87_9CHLO</name>
<organism evidence="12">
    <name type="scientific">Ostreobium sp. HV05007bc</name>
    <dbReference type="NCBI Taxonomy" id="1940403"/>
    <lineage>
        <taxon>Eukaryota</taxon>
        <taxon>Viridiplantae</taxon>
        <taxon>Chlorophyta</taxon>
        <taxon>core chlorophytes</taxon>
        <taxon>Ulvophyceae</taxon>
        <taxon>TCBD clade</taxon>
        <taxon>Bryopsidales</taxon>
        <taxon>Ostreobineae</taxon>
        <taxon>Ostreobiaceae</taxon>
        <taxon>Ostreobium</taxon>
    </lineage>
</organism>
<feature type="binding site" evidence="8">
    <location>
        <position position="218"/>
    </location>
    <ligand>
        <name>Zn(2+)</name>
        <dbReference type="ChEBI" id="CHEBI:29105"/>
    </ligand>
</feature>
<dbReference type="InterPro" id="IPR012756">
    <property type="entry name" value="DNA-dir_RpoC2_beta_pp"/>
</dbReference>
<gene>
    <name evidence="8 12" type="primary">rpoC2</name>
</gene>
<dbReference type="GO" id="GO:0000428">
    <property type="term" value="C:DNA-directed RNA polymerase complex"/>
    <property type="evidence" value="ECO:0007669"/>
    <property type="project" value="UniProtKB-KW"/>
</dbReference>
<dbReference type="Gene3D" id="1.10.132.30">
    <property type="match status" value="1"/>
</dbReference>
<dbReference type="SUPFAM" id="SSF64484">
    <property type="entry name" value="beta and beta-prime subunits of DNA dependent RNA-polymerase"/>
    <property type="match status" value="1"/>
</dbReference>
<comment type="function">
    <text evidence="8">DNA-dependent RNA polymerase catalyzes the transcription of DNA into RNA using the four ribonucleoside triphosphates as substrates.</text>
</comment>
<evidence type="ECO:0000256" key="1">
    <source>
        <dbReference type="ARBA" id="ARBA00022478"/>
    </source>
</evidence>
<dbReference type="InterPro" id="IPR007066">
    <property type="entry name" value="RNA_pol_Rpb1_3"/>
</dbReference>
<keyword evidence="12" id="KW-0150">Chloroplast</keyword>
<keyword evidence="2 12" id="KW-0934">Plastid</keyword>
<feature type="domain" description="RNA polymerase Rpb1" evidence="10">
    <location>
        <begin position="170"/>
        <end position="1530"/>
    </location>
</feature>
<dbReference type="NCBIfam" id="TIGR02388">
    <property type="entry name" value="rpoC2_cyan"/>
    <property type="match status" value="1"/>
</dbReference>
<geneLocation type="chloroplast" evidence="12"/>
<feature type="binding site" evidence="8">
    <location>
        <position position="295"/>
    </location>
    <ligand>
        <name>Zn(2+)</name>
        <dbReference type="ChEBI" id="CHEBI:29105"/>
    </ligand>
</feature>
<dbReference type="PANTHER" id="PTHR19376">
    <property type="entry name" value="DNA-DIRECTED RNA POLYMERASE"/>
    <property type="match status" value="1"/>
</dbReference>
<dbReference type="GO" id="GO:0008270">
    <property type="term" value="F:zinc ion binding"/>
    <property type="evidence" value="ECO:0007669"/>
    <property type="project" value="UniProtKB-UniRule"/>
</dbReference>
<dbReference type="HAMAP" id="MF_01324">
    <property type="entry name" value="RNApol_bact_RpoC2"/>
    <property type="match status" value="1"/>
</dbReference>
<feature type="binding site" evidence="8">
    <location>
        <position position="302"/>
    </location>
    <ligand>
        <name>Zn(2+)</name>
        <dbReference type="ChEBI" id="CHEBI:29105"/>
    </ligand>
</feature>
<evidence type="ECO:0000259" key="11">
    <source>
        <dbReference type="Pfam" id="PF05000"/>
    </source>
</evidence>
<evidence type="ECO:0000256" key="5">
    <source>
        <dbReference type="ARBA" id="ARBA00022723"/>
    </source>
</evidence>
<feature type="domain" description="RNA polymerase Rpb1" evidence="9">
    <location>
        <begin position="11"/>
        <end position="60"/>
    </location>
</feature>